<dbReference type="PANTHER" id="PTHR43575:SF1">
    <property type="entry name" value="PROTEIN ABCI7, CHLOROPLASTIC"/>
    <property type="match status" value="1"/>
</dbReference>
<dbReference type="InterPro" id="IPR000825">
    <property type="entry name" value="SUF_FeS_clus_asmbl_SufBD_core"/>
</dbReference>
<dbReference type="EMBL" id="CP000815">
    <property type="protein sequence ID" value="ACB43074.1"/>
    <property type="molecule type" value="Genomic_DNA"/>
</dbReference>
<protein>
    <submittedName>
        <fullName evidence="2">ABC transporter, membrane component</fullName>
    </submittedName>
</protein>
<keyword evidence="2" id="KW-0934">Plastid</keyword>
<dbReference type="AlphaFoldDB" id="B1X555"/>
<dbReference type="PANTHER" id="PTHR43575">
    <property type="entry name" value="PROTEIN ABCI7, CHLOROPLASTIC"/>
    <property type="match status" value="1"/>
</dbReference>
<name>B1X555_PAUCH</name>
<reference evidence="2" key="1">
    <citation type="submission" date="2007-08" db="EMBL/GenBank/DDBJ databases">
        <authorList>
            <person name="Gloeckner G."/>
            <person name="Nowack E."/>
            <person name="Melkonian M."/>
        </authorList>
    </citation>
    <scope>NUCLEOTIDE SEQUENCE</scope>
</reference>
<evidence type="ECO:0000313" key="2">
    <source>
        <dbReference type="EMBL" id="ACB43074.1"/>
    </source>
</evidence>
<dbReference type="RefSeq" id="YP_002049284.1">
    <property type="nucleotide sequence ID" value="NC_011087.1"/>
</dbReference>
<dbReference type="Pfam" id="PF01458">
    <property type="entry name" value="SUFBD_core"/>
    <property type="match status" value="1"/>
</dbReference>
<dbReference type="GeneID" id="6481746"/>
<sequence>MKSELLNPFMPIQEKLVEIQKQGRTDLSRCQLPLKSMEAWQFTDIKRLKNLMGQGILNVNADLLNKPSKKIEKTTNGSCRIILNGCRDPLGAGELPNGISQLTEKELKDHLGNSLKATGCQHHWPITLNNANANYCLALRVEGMVKIPLELVFAPMSVGIQAVRVLLLLEERAKLSLLQVNMGKGLQLLSSTLEAHLGRESQLDHGILAFGDGEAGLLAHTAIVQKPKSNYKETYVIKGWGLARFEPRITQISGEAETTLRGLQVVDADNQIDTHSYVSFEGPGGKLDQVHKAIAEAKGHSIFNGIIRVPSLAQGTKASQLSRNLLISNNARIDTKPELEIVADDVKCTHGATVTQMQQEELFYLQSRGLAADQAAALVKRGYYQDILNDLPNQANIWSPMSKLIESNLSLINQEEK</sequence>
<reference evidence="2" key="2">
    <citation type="journal article" date="2008" name="Curr. Biol.">
        <title>Chromatophore genome sequence of Paulinella sheds light on acquisition of photosynthesis by eukaryotes.</title>
        <authorList>
            <person name="Nowack E.C.M."/>
            <person name="Melkonian M."/>
            <person name="Gloeckner G."/>
        </authorList>
    </citation>
    <scope>NUCLEOTIDE SEQUENCE [LARGE SCALE GENOMIC DNA]</scope>
</reference>
<feature type="domain" description="SUF system FeS cluster assembly SufBD core" evidence="1">
    <location>
        <begin position="160"/>
        <end position="382"/>
    </location>
</feature>
<evidence type="ECO:0000259" key="1">
    <source>
        <dbReference type="Pfam" id="PF01458"/>
    </source>
</evidence>
<accession>B1X555</accession>
<dbReference type="GO" id="GO:0016226">
    <property type="term" value="P:iron-sulfur cluster assembly"/>
    <property type="evidence" value="ECO:0007669"/>
    <property type="project" value="InterPro"/>
</dbReference>
<proteinExistence type="predicted"/>
<dbReference type="SUPFAM" id="SSF101960">
    <property type="entry name" value="Stabilizer of iron transporter SufD"/>
    <property type="match status" value="1"/>
</dbReference>
<gene>
    <name evidence="2" type="ordered locus">PCC_0655</name>
</gene>
<dbReference type="InterPro" id="IPR055346">
    <property type="entry name" value="Fe-S_cluster_assembly_SufBD"/>
</dbReference>
<organism evidence="2">
    <name type="scientific">Paulinella chromatophora</name>
    <dbReference type="NCBI Taxonomy" id="39717"/>
    <lineage>
        <taxon>Eukaryota</taxon>
        <taxon>Sar</taxon>
        <taxon>Rhizaria</taxon>
        <taxon>Cercozoa</taxon>
        <taxon>Imbricatea</taxon>
        <taxon>Silicofilosea</taxon>
        <taxon>Euglyphida</taxon>
        <taxon>Paulinellidae</taxon>
        <taxon>Paulinella</taxon>
    </lineage>
</organism>
<dbReference type="InterPro" id="IPR037284">
    <property type="entry name" value="SUF_FeS_clus_asmbl_SufBD_sf"/>
</dbReference>
<geneLocation type="organellar chromatophore" evidence="2"/>